<evidence type="ECO:0000256" key="3">
    <source>
        <dbReference type="ARBA" id="ARBA00023015"/>
    </source>
</evidence>
<name>A0A512NLA6_9HYPH</name>
<dbReference type="InterPro" id="IPR000792">
    <property type="entry name" value="Tscrpt_reg_LuxR_C"/>
</dbReference>
<reference evidence="9 10" key="1">
    <citation type="submission" date="2019-07" db="EMBL/GenBank/DDBJ databases">
        <title>Whole genome shotgun sequence of Reyranella soli NBRC 108950.</title>
        <authorList>
            <person name="Hosoyama A."/>
            <person name="Uohara A."/>
            <person name="Ohji S."/>
            <person name="Ichikawa N."/>
        </authorList>
    </citation>
    <scope>NUCLEOTIDE SEQUENCE [LARGE SCALE GENOMIC DNA]</scope>
    <source>
        <strain evidence="9 10">NBRC 108950</strain>
    </source>
</reference>
<dbReference type="AlphaFoldDB" id="A0A512NLA6"/>
<organism evidence="9 10">
    <name type="scientific">Reyranella soli</name>
    <dbReference type="NCBI Taxonomy" id="1230389"/>
    <lineage>
        <taxon>Bacteria</taxon>
        <taxon>Pseudomonadati</taxon>
        <taxon>Pseudomonadota</taxon>
        <taxon>Alphaproteobacteria</taxon>
        <taxon>Hyphomicrobiales</taxon>
        <taxon>Reyranellaceae</taxon>
        <taxon>Reyranella</taxon>
    </lineage>
</organism>
<dbReference type="RefSeq" id="WP_147155108.1">
    <property type="nucleotide sequence ID" value="NZ_BKAJ01000138.1"/>
</dbReference>
<keyword evidence="3" id="KW-0805">Transcription regulation</keyword>
<dbReference type="SMART" id="SM00421">
    <property type="entry name" value="HTH_LUXR"/>
    <property type="match status" value="1"/>
</dbReference>
<dbReference type="PANTHER" id="PTHR44688">
    <property type="entry name" value="DNA-BINDING TRANSCRIPTIONAL ACTIVATOR DEVR_DOSR"/>
    <property type="match status" value="1"/>
</dbReference>
<dbReference type="SMART" id="SM00448">
    <property type="entry name" value="REC"/>
    <property type="match status" value="1"/>
</dbReference>
<dbReference type="InterPro" id="IPR011006">
    <property type="entry name" value="CheY-like_superfamily"/>
</dbReference>
<dbReference type="OrthoDB" id="9782655at2"/>
<keyword evidence="1 6" id="KW-0597">Phosphoprotein</keyword>
<evidence type="ECO:0000256" key="5">
    <source>
        <dbReference type="ARBA" id="ARBA00023163"/>
    </source>
</evidence>
<evidence type="ECO:0000256" key="6">
    <source>
        <dbReference type="PROSITE-ProRule" id="PRU00169"/>
    </source>
</evidence>
<sequence>MKQFESIVRREGSPSVASDKTVPLVLIIDDDAAIRRSLSELMMSVGIDCIGFASARSFLEAVLPDRAGCLILDVRMPEVSGLELQCQLRSDGYTKPVVFVTGYGDVELAVRAMRAGAIDFLTKPFRAQTLLDAVNVAIEKDVSLRAEAKAIKGHVDRLSTLTPRQRQVLHYVALGKLNKQIAFELGITEQTVKVHRGSVKRKLQAASVGEVVRAWNALPIDVRNTCSLNCAGHAS</sequence>
<dbReference type="Proteomes" id="UP000321058">
    <property type="component" value="Unassembled WGS sequence"/>
</dbReference>
<dbReference type="GO" id="GO:0003677">
    <property type="term" value="F:DNA binding"/>
    <property type="evidence" value="ECO:0007669"/>
    <property type="project" value="UniProtKB-KW"/>
</dbReference>
<dbReference type="PRINTS" id="PR00038">
    <property type="entry name" value="HTHLUXR"/>
</dbReference>
<dbReference type="SUPFAM" id="SSF46894">
    <property type="entry name" value="C-terminal effector domain of the bipartite response regulators"/>
    <property type="match status" value="1"/>
</dbReference>
<dbReference type="Gene3D" id="3.40.50.2300">
    <property type="match status" value="1"/>
</dbReference>
<dbReference type="CDD" id="cd06170">
    <property type="entry name" value="LuxR_C_like"/>
    <property type="match status" value="1"/>
</dbReference>
<protein>
    <submittedName>
        <fullName evidence="9">DNA-binding response regulator</fullName>
    </submittedName>
</protein>
<evidence type="ECO:0000256" key="4">
    <source>
        <dbReference type="ARBA" id="ARBA00023125"/>
    </source>
</evidence>
<dbReference type="InterPro" id="IPR036388">
    <property type="entry name" value="WH-like_DNA-bd_sf"/>
</dbReference>
<keyword evidence="4 9" id="KW-0238">DNA-binding</keyword>
<dbReference type="PROSITE" id="PS50043">
    <property type="entry name" value="HTH_LUXR_2"/>
    <property type="match status" value="1"/>
</dbReference>
<feature type="modified residue" description="4-aspartylphosphate" evidence="6">
    <location>
        <position position="73"/>
    </location>
</feature>
<evidence type="ECO:0000256" key="1">
    <source>
        <dbReference type="ARBA" id="ARBA00022553"/>
    </source>
</evidence>
<dbReference type="EMBL" id="BKAJ01000138">
    <property type="protein sequence ID" value="GEP59728.1"/>
    <property type="molecule type" value="Genomic_DNA"/>
</dbReference>
<dbReference type="Gene3D" id="1.10.10.10">
    <property type="entry name" value="Winged helix-like DNA-binding domain superfamily/Winged helix DNA-binding domain"/>
    <property type="match status" value="1"/>
</dbReference>
<dbReference type="InterPro" id="IPR001789">
    <property type="entry name" value="Sig_transdc_resp-reg_receiver"/>
</dbReference>
<proteinExistence type="predicted"/>
<dbReference type="FunFam" id="3.40.50.2300:FF:000018">
    <property type="entry name" value="DNA-binding transcriptional regulator NtrC"/>
    <property type="match status" value="1"/>
</dbReference>
<keyword evidence="5" id="KW-0804">Transcription</keyword>
<dbReference type="Pfam" id="PF00196">
    <property type="entry name" value="GerE"/>
    <property type="match status" value="1"/>
</dbReference>
<accession>A0A512NLA6</accession>
<comment type="caution">
    <text evidence="9">The sequence shown here is derived from an EMBL/GenBank/DDBJ whole genome shotgun (WGS) entry which is preliminary data.</text>
</comment>
<dbReference type="PANTHER" id="PTHR44688:SF16">
    <property type="entry name" value="DNA-BINDING TRANSCRIPTIONAL ACTIVATOR DEVR_DOSR"/>
    <property type="match status" value="1"/>
</dbReference>
<evidence type="ECO:0000313" key="9">
    <source>
        <dbReference type="EMBL" id="GEP59728.1"/>
    </source>
</evidence>
<keyword evidence="2" id="KW-0902">Two-component regulatory system</keyword>
<gene>
    <name evidence="9" type="primary">nwsB_3</name>
    <name evidence="9" type="ORF">RSO01_68940</name>
</gene>
<dbReference type="InterPro" id="IPR016032">
    <property type="entry name" value="Sig_transdc_resp-reg_C-effctor"/>
</dbReference>
<evidence type="ECO:0000259" key="8">
    <source>
        <dbReference type="PROSITE" id="PS50110"/>
    </source>
</evidence>
<keyword evidence="10" id="KW-1185">Reference proteome</keyword>
<feature type="domain" description="Response regulatory" evidence="8">
    <location>
        <begin position="24"/>
        <end position="138"/>
    </location>
</feature>
<dbReference type="PROSITE" id="PS50110">
    <property type="entry name" value="RESPONSE_REGULATORY"/>
    <property type="match status" value="1"/>
</dbReference>
<dbReference type="SUPFAM" id="SSF52172">
    <property type="entry name" value="CheY-like"/>
    <property type="match status" value="1"/>
</dbReference>
<dbReference type="CDD" id="cd17537">
    <property type="entry name" value="REC_FixJ"/>
    <property type="match status" value="1"/>
</dbReference>
<feature type="domain" description="HTH luxR-type" evidence="7">
    <location>
        <begin position="154"/>
        <end position="219"/>
    </location>
</feature>
<evidence type="ECO:0000259" key="7">
    <source>
        <dbReference type="PROSITE" id="PS50043"/>
    </source>
</evidence>
<dbReference type="Pfam" id="PF00072">
    <property type="entry name" value="Response_reg"/>
    <property type="match status" value="1"/>
</dbReference>
<dbReference type="GO" id="GO:0006355">
    <property type="term" value="P:regulation of DNA-templated transcription"/>
    <property type="evidence" value="ECO:0007669"/>
    <property type="project" value="InterPro"/>
</dbReference>
<dbReference type="PROSITE" id="PS00622">
    <property type="entry name" value="HTH_LUXR_1"/>
    <property type="match status" value="1"/>
</dbReference>
<dbReference type="GO" id="GO:0000160">
    <property type="term" value="P:phosphorelay signal transduction system"/>
    <property type="evidence" value="ECO:0007669"/>
    <property type="project" value="UniProtKB-KW"/>
</dbReference>
<evidence type="ECO:0000313" key="10">
    <source>
        <dbReference type="Proteomes" id="UP000321058"/>
    </source>
</evidence>
<evidence type="ECO:0000256" key="2">
    <source>
        <dbReference type="ARBA" id="ARBA00023012"/>
    </source>
</evidence>